<dbReference type="PANTHER" id="PTHR30026">
    <property type="entry name" value="OUTER MEMBRANE PROTEIN TOLC"/>
    <property type="match status" value="1"/>
</dbReference>
<evidence type="ECO:0000256" key="5">
    <source>
        <dbReference type="ARBA" id="ARBA00022692"/>
    </source>
</evidence>
<dbReference type="AlphaFoldDB" id="A0A385SNV8"/>
<keyword evidence="10" id="KW-1185">Reference proteome</keyword>
<evidence type="ECO:0000256" key="8">
    <source>
        <dbReference type="SAM" id="SignalP"/>
    </source>
</evidence>
<dbReference type="InterPro" id="IPR051906">
    <property type="entry name" value="TolC-like"/>
</dbReference>
<dbReference type="InterPro" id="IPR003423">
    <property type="entry name" value="OMP_efflux"/>
</dbReference>
<dbReference type="Pfam" id="PF02321">
    <property type="entry name" value="OEP"/>
    <property type="match status" value="1"/>
</dbReference>
<dbReference type="KEGG" id="chk:D4L85_15845"/>
<comment type="similarity">
    <text evidence="2">Belongs to the outer membrane factor (OMF) (TC 1.B.17) family.</text>
</comment>
<name>A0A385SNV8_9BACT</name>
<dbReference type="GO" id="GO:0015288">
    <property type="term" value="F:porin activity"/>
    <property type="evidence" value="ECO:0007669"/>
    <property type="project" value="TreeGrafter"/>
</dbReference>
<accession>A0A385SNV8</accession>
<dbReference type="RefSeq" id="WP_119755208.1">
    <property type="nucleotide sequence ID" value="NZ_CP032382.1"/>
</dbReference>
<dbReference type="EMBL" id="CP032382">
    <property type="protein sequence ID" value="AYB31947.1"/>
    <property type="molecule type" value="Genomic_DNA"/>
</dbReference>
<dbReference type="GO" id="GO:1990281">
    <property type="term" value="C:efflux pump complex"/>
    <property type="evidence" value="ECO:0007669"/>
    <property type="project" value="TreeGrafter"/>
</dbReference>
<evidence type="ECO:0000256" key="2">
    <source>
        <dbReference type="ARBA" id="ARBA00007613"/>
    </source>
</evidence>
<keyword evidence="7" id="KW-0998">Cell outer membrane</keyword>
<keyword evidence="6" id="KW-0472">Membrane</keyword>
<feature type="chain" id="PRO_5017241656" evidence="8">
    <location>
        <begin position="25"/>
        <end position="450"/>
    </location>
</feature>
<keyword evidence="3" id="KW-0813">Transport</keyword>
<dbReference type="OrthoDB" id="1413034at2"/>
<dbReference type="Gene3D" id="1.20.1600.10">
    <property type="entry name" value="Outer membrane efflux proteins (OEP)"/>
    <property type="match status" value="1"/>
</dbReference>
<sequence length="450" mass="49910">MNLKIKYSLVLSAILMLTCTGLQAQTGSSYTLQQLIDSAISRSHPMAIKSWQVKEKVSKLNEDQIRRYPSVMVGANYQYNFSIGELNIPAGSIGVAPTSTGDQLFPQENTNFKMGQHDNFSTDVALYQPLLQQAKIKTGLAIDKIDVTVSETEQVKIAQQLTLAVQELYYGILISEKQWEAASTRLELAKAKVKDAESGAAAGKVIAPNLAGLRAAVAEEEQNMLKQEIIVQDYKRELIVVANLSENSLTKLQEPDSATIGMHVIASVDTYTNRISVNTDLQLARLNRDKALLSIKAANQSNLPDLGLIAGYYYQRGNPILPTSMPYIGINLKWNLQDLFVNHHVLHQREAQLKQAEHTVAYQQQKVYTDVEKAYRKINQTIALVTVARKALKYRLEELKVQKDKQAAGLSMNSDLLAVKADVAKSEADLYAAQLAYFIAVAELENLIGR</sequence>
<keyword evidence="8" id="KW-0732">Signal</keyword>
<dbReference type="GO" id="GO:0009279">
    <property type="term" value="C:cell outer membrane"/>
    <property type="evidence" value="ECO:0007669"/>
    <property type="project" value="UniProtKB-SubCell"/>
</dbReference>
<organism evidence="9 10">
    <name type="scientific">Chryseolinea soli</name>
    <dbReference type="NCBI Taxonomy" id="2321403"/>
    <lineage>
        <taxon>Bacteria</taxon>
        <taxon>Pseudomonadati</taxon>
        <taxon>Bacteroidota</taxon>
        <taxon>Cytophagia</taxon>
        <taxon>Cytophagales</taxon>
        <taxon>Fulvivirgaceae</taxon>
        <taxon>Chryseolinea</taxon>
    </lineage>
</organism>
<protein>
    <submittedName>
        <fullName evidence="9">TolC family protein</fullName>
    </submittedName>
</protein>
<feature type="signal peptide" evidence="8">
    <location>
        <begin position="1"/>
        <end position="24"/>
    </location>
</feature>
<dbReference type="PANTHER" id="PTHR30026:SF23">
    <property type="entry name" value="TO APRF-PUTATIVE OUTER MEMBRANE EFFLUX PROTEIN OR SECRETED ALKALINE PHOSPHATASE-RELATED"/>
    <property type="match status" value="1"/>
</dbReference>
<reference evidence="10" key="1">
    <citation type="submission" date="2018-09" db="EMBL/GenBank/DDBJ databases">
        <title>Chryseolinea sp. KIS68-18 isolated from soil.</title>
        <authorList>
            <person name="Weon H.-Y."/>
            <person name="Kwon S.-W."/>
            <person name="Lee S.A."/>
        </authorList>
    </citation>
    <scope>NUCLEOTIDE SEQUENCE [LARGE SCALE GENOMIC DNA]</scope>
    <source>
        <strain evidence="10">KIS68-18</strain>
    </source>
</reference>
<evidence type="ECO:0000313" key="9">
    <source>
        <dbReference type="EMBL" id="AYB31947.1"/>
    </source>
</evidence>
<evidence type="ECO:0000256" key="6">
    <source>
        <dbReference type="ARBA" id="ARBA00023136"/>
    </source>
</evidence>
<comment type="subcellular location">
    <subcellularLocation>
        <location evidence="1">Cell outer membrane</location>
    </subcellularLocation>
</comment>
<evidence type="ECO:0000256" key="3">
    <source>
        <dbReference type="ARBA" id="ARBA00022448"/>
    </source>
</evidence>
<gene>
    <name evidence="9" type="ORF">D4L85_15845</name>
</gene>
<dbReference type="Proteomes" id="UP000266183">
    <property type="component" value="Chromosome"/>
</dbReference>
<keyword evidence="4" id="KW-1134">Transmembrane beta strand</keyword>
<keyword evidence="5" id="KW-0812">Transmembrane</keyword>
<dbReference type="SUPFAM" id="SSF56954">
    <property type="entry name" value="Outer membrane efflux proteins (OEP)"/>
    <property type="match status" value="1"/>
</dbReference>
<evidence type="ECO:0000256" key="7">
    <source>
        <dbReference type="ARBA" id="ARBA00023237"/>
    </source>
</evidence>
<dbReference type="GO" id="GO:0015562">
    <property type="term" value="F:efflux transmembrane transporter activity"/>
    <property type="evidence" value="ECO:0007669"/>
    <property type="project" value="InterPro"/>
</dbReference>
<proteinExistence type="inferred from homology"/>
<evidence type="ECO:0000256" key="4">
    <source>
        <dbReference type="ARBA" id="ARBA00022452"/>
    </source>
</evidence>
<evidence type="ECO:0000313" key="10">
    <source>
        <dbReference type="Proteomes" id="UP000266183"/>
    </source>
</evidence>
<evidence type="ECO:0000256" key="1">
    <source>
        <dbReference type="ARBA" id="ARBA00004442"/>
    </source>
</evidence>